<sequence>MFLSNAAVLLLLGALQPALGKPAIPRPMLDGSKNEIASQWLTATETVINYLAPNPGCGANVKAWVGVWSADACNPYTADFKAWSYVEPTQGDEIRAVKFNNAELGIGEYKAAFVCEDGRRQPWMVSQTFKVDGAPPARNGQCVHRRSTYNNEWTYTSCDKVKDLCFDCAVGARCIACEDCKKQCGNDN</sequence>
<protein>
    <submittedName>
        <fullName evidence="2">Uncharacterized protein</fullName>
    </submittedName>
</protein>
<dbReference type="GeneID" id="19251560"/>
<feature type="signal peptide" evidence="1">
    <location>
        <begin position="1"/>
        <end position="20"/>
    </location>
</feature>
<evidence type="ECO:0000313" key="3">
    <source>
        <dbReference type="Proteomes" id="UP000002499"/>
    </source>
</evidence>
<gene>
    <name evidence="2" type="ORF">MAC_07249</name>
</gene>
<accession>E9EBK1</accession>
<dbReference type="OrthoDB" id="4933859at2759"/>
<reference evidence="2 3" key="1">
    <citation type="journal article" date="2011" name="PLoS Genet.">
        <title>Genome sequencing and comparative transcriptomics of the model entomopathogenic fungi Metarhizium anisopliae and M. acridum.</title>
        <authorList>
            <person name="Gao Q."/>
            <person name="Jin K."/>
            <person name="Ying S.H."/>
            <person name="Zhang Y."/>
            <person name="Xiao G."/>
            <person name="Shang Y."/>
            <person name="Duan Z."/>
            <person name="Hu X."/>
            <person name="Xie X.Q."/>
            <person name="Zhou G."/>
            <person name="Peng G."/>
            <person name="Luo Z."/>
            <person name="Huang W."/>
            <person name="Wang B."/>
            <person name="Fang W."/>
            <person name="Wang S."/>
            <person name="Zhong Y."/>
            <person name="Ma L.J."/>
            <person name="St Leger R.J."/>
            <person name="Zhao G.P."/>
            <person name="Pei Y."/>
            <person name="Feng M.G."/>
            <person name="Xia Y."/>
            <person name="Wang C."/>
        </authorList>
    </citation>
    <scope>NUCLEOTIDE SEQUENCE [LARGE SCALE GENOMIC DNA]</scope>
    <source>
        <strain evidence="2 3">CQMa 102</strain>
    </source>
</reference>
<organism evidence="3">
    <name type="scientific">Metarhizium acridum (strain CQMa 102)</name>
    <dbReference type="NCBI Taxonomy" id="655827"/>
    <lineage>
        <taxon>Eukaryota</taxon>
        <taxon>Fungi</taxon>
        <taxon>Dikarya</taxon>
        <taxon>Ascomycota</taxon>
        <taxon>Pezizomycotina</taxon>
        <taxon>Sordariomycetes</taxon>
        <taxon>Hypocreomycetidae</taxon>
        <taxon>Hypocreales</taxon>
        <taxon>Clavicipitaceae</taxon>
        <taxon>Metarhizium</taxon>
    </lineage>
</organism>
<dbReference type="Proteomes" id="UP000002499">
    <property type="component" value="Unassembled WGS sequence"/>
</dbReference>
<name>E9EBK1_METAQ</name>
<proteinExistence type="predicted"/>
<evidence type="ECO:0000313" key="2">
    <source>
        <dbReference type="EMBL" id="EFY86748.1"/>
    </source>
</evidence>
<keyword evidence="3" id="KW-1185">Reference proteome</keyword>
<dbReference type="InParanoid" id="E9EBK1"/>
<dbReference type="eggNOG" id="ENOG502T4ZE">
    <property type="taxonomic scope" value="Eukaryota"/>
</dbReference>
<dbReference type="AlphaFoldDB" id="E9EBK1"/>
<feature type="chain" id="PRO_5003235630" evidence="1">
    <location>
        <begin position="21"/>
        <end position="188"/>
    </location>
</feature>
<evidence type="ECO:0000256" key="1">
    <source>
        <dbReference type="SAM" id="SignalP"/>
    </source>
</evidence>
<dbReference type="KEGG" id="maw:19251560"/>
<keyword evidence="1" id="KW-0732">Signal</keyword>
<dbReference type="EMBL" id="GL698540">
    <property type="protein sequence ID" value="EFY86748.1"/>
    <property type="molecule type" value="Genomic_DNA"/>
</dbReference>
<dbReference type="OMA" id="YKAAFVC"/>
<dbReference type="HOGENOM" id="CLU_082175_1_0_1"/>